<feature type="domain" description="Hemocyanin middle" evidence="3">
    <location>
        <begin position="171"/>
        <end position="463"/>
    </location>
</feature>
<dbReference type="PANTHER" id="PTHR11511:SF5">
    <property type="entry name" value="FAT-BODY PROTEIN 1-RELATED"/>
    <property type="match status" value="1"/>
</dbReference>
<evidence type="ECO:0000259" key="3">
    <source>
        <dbReference type="Pfam" id="PF00372"/>
    </source>
</evidence>
<organism evidence="6 7">
    <name type="scientific">Henosepilachna vigintioctopunctata</name>
    <dbReference type="NCBI Taxonomy" id="420089"/>
    <lineage>
        <taxon>Eukaryota</taxon>
        <taxon>Metazoa</taxon>
        <taxon>Ecdysozoa</taxon>
        <taxon>Arthropoda</taxon>
        <taxon>Hexapoda</taxon>
        <taxon>Insecta</taxon>
        <taxon>Pterygota</taxon>
        <taxon>Neoptera</taxon>
        <taxon>Endopterygota</taxon>
        <taxon>Coleoptera</taxon>
        <taxon>Polyphaga</taxon>
        <taxon>Cucujiformia</taxon>
        <taxon>Coccinelloidea</taxon>
        <taxon>Coccinellidae</taxon>
        <taxon>Epilachninae</taxon>
        <taxon>Epilachnini</taxon>
        <taxon>Henosepilachna</taxon>
    </lineage>
</organism>
<evidence type="ECO:0000259" key="5">
    <source>
        <dbReference type="Pfam" id="PF03723"/>
    </source>
</evidence>
<dbReference type="PROSITE" id="PS00210">
    <property type="entry name" value="HEMOCYANIN_2"/>
    <property type="match status" value="1"/>
</dbReference>
<evidence type="ECO:0000256" key="2">
    <source>
        <dbReference type="SAM" id="SignalP"/>
    </source>
</evidence>
<keyword evidence="1" id="KW-0758">Storage protein</keyword>
<dbReference type="InterPro" id="IPR000896">
    <property type="entry name" value="Hemocyanin/hexamerin_mid_dom"/>
</dbReference>
<feature type="signal peptide" evidence="2">
    <location>
        <begin position="1"/>
        <end position="17"/>
    </location>
</feature>
<dbReference type="AlphaFoldDB" id="A0AAW1V7D9"/>
<dbReference type="InterPro" id="IPR005203">
    <property type="entry name" value="Hemocyanin_C"/>
</dbReference>
<dbReference type="Gene3D" id="1.20.1370.10">
    <property type="entry name" value="Hemocyanin, N-terminal domain"/>
    <property type="match status" value="1"/>
</dbReference>
<dbReference type="Pfam" id="PF03722">
    <property type="entry name" value="Hemocyanin_N"/>
    <property type="match status" value="1"/>
</dbReference>
<proteinExistence type="predicted"/>
<feature type="domain" description="Hemocyanin C-terminal" evidence="5">
    <location>
        <begin position="473"/>
        <end position="711"/>
    </location>
</feature>
<dbReference type="SUPFAM" id="SSF81296">
    <property type="entry name" value="E set domains"/>
    <property type="match status" value="1"/>
</dbReference>
<sequence length="722" mass="86524">MKWCVLVFVGLFAAAWGSTLNVKGFQFKQEFKDEFEYEIADAEFLKKYRLILQLFNYINQPSFHKEIIETAKEFSFEKLALYFEEPEDVENFLSLYKRGSLPKGKIFSVFYPEQLKEAKALFRLFYYAKDFETLYKTACWARQNLNEGLFLYSFSVALAQREDCRGFSLPPIYEIYPHYFFSTEVIQKANYLKQKHDSKDVKYEKDFDGYEGYTINANYSGFYLNVNPEQYLSHYTEDIGLNAHNYYHHLYYPFWFKSLLREKKCDTHHRRGEVFYFHVWQMLARYYSARLDSKFGAIQEFDWDVPLKTGYSPSLRYPNGLEFPTRPNFANLKDYFFNYGQRQCPTRKYQYSYTYVKDYFRRLRDVIDKGTVHISMNDGNSKLPVDILDEEGIQVVGNLIEANADSPNLRFFGPVLSYARHLLGYSYQPKDKYNIAPSALEHFETSMRDPAFYQLYKKIFNLFERYKQYLPYYDKKHLYYHGVAVKKVEFDPLKSYYDYYFSDLSNAVYVTPEEAEKYSFRLRAKQYRLNHKPFNYAVHVEAETACKASVRVYIGPKYDEFGRHIDINDNRINFVQLDYFKYDLKAGENVIKRNYKQLFGYCDDSTSYRELYEQVLLAESGKGIYKIKPNYICWPRRYAIPRGSREGTPYQIYVIVSPYKPSKFGRPYKDVYQYPIFRMDDYPLGFPFDRPVYDEDYLNVPNAYFYDTKIYIDESLNKHHTY</sequence>
<dbReference type="InterPro" id="IPR036697">
    <property type="entry name" value="Hemocyanin_N_sf"/>
</dbReference>
<dbReference type="PRINTS" id="PR00187">
    <property type="entry name" value="HAEMOCYANIN"/>
</dbReference>
<dbReference type="GO" id="GO:0005615">
    <property type="term" value="C:extracellular space"/>
    <property type="evidence" value="ECO:0007669"/>
    <property type="project" value="UniProtKB-ARBA"/>
</dbReference>
<name>A0AAW1V7D9_9CUCU</name>
<feature type="domain" description="Hemocyanin N-terminal" evidence="4">
    <location>
        <begin position="44"/>
        <end position="166"/>
    </location>
</feature>
<evidence type="ECO:0000313" key="7">
    <source>
        <dbReference type="Proteomes" id="UP001431783"/>
    </source>
</evidence>
<dbReference type="Proteomes" id="UP001431783">
    <property type="component" value="Unassembled WGS sequence"/>
</dbReference>
<dbReference type="EMBL" id="JARQZJ010000121">
    <property type="protein sequence ID" value="KAK9887819.1"/>
    <property type="molecule type" value="Genomic_DNA"/>
</dbReference>
<dbReference type="Gene3D" id="2.60.40.1520">
    <property type="entry name" value="Hemocyanin, C-terminal domain"/>
    <property type="match status" value="1"/>
</dbReference>
<protein>
    <submittedName>
        <fullName evidence="6">Uncharacterized protein</fullName>
    </submittedName>
</protein>
<dbReference type="SUPFAM" id="SSF48050">
    <property type="entry name" value="Hemocyanin, N-terminal domain"/>
    <property type="match status" value="1"/>
</dbReference>
<dbReference type="PANTHER" id="PTHR11511">
    <property type="entry name" value="LARVAL STORAGE PROTEIN/PHENOLOXIDASE"/>
    <property type="match status" value="1"/>
</dbReference>
<dbReference type="GO" id="GO:0045735">
    <property type="term" value="F:nutrient reservoir activity"/>
    <property type="evidence" value="ECO:0007669"/>
    <property type="project" value="UniProtKB-KW"/>
</dbReference>
<evidence type="ECO:0000259" key="4">
    <source>
        <dbReference type="Pfam" id="PF03722"/>
    </source>
</evidence>
<evidence type="ECO:0000256" key="1">
    <source>
        <dbReference type="ARBA" id="ARBA00022761"/>
    </source>
</evidence>
<dbReference type="InterPro" id="IPR005204">
    <property type="entry name" value="Hemocyanin_N"/>
</dbReference>
<dbReference type="InterPro" id="IPR013788">
    <property type="entry name" value="Hemocyanin/hexamerin"/>
</dbReference>
<reference evidence="6 7" key="1">
    <citation type="submission" date="2023-03" db="EMBL/GenBank/DDBJ databases">
        <title>Genome insight into feeding habits of ladybird beetles.</title>
        <authorList>
            <person name="Li H.-S."/>
            <person name="Huang Y.-H."/>
            <person name="Pang H."/>
        </authorList>
    </citation>
    <scope>NUCLEOTIDE SEQUENCE [LARGE SCALE GENOMIC DNA]</scope>
    <source>
        <strain evidence="6">SYSU_2023b</strain>
        <tissue evidence="6">Whole body</tissue>
    </source>
</reference>
<dbReference type="InterPro" id="IPR037020">
    <property type="entry name" value="Hemocyanin_C_sf"/>
</dbReference>
<feature type="chain" id="PRO_5044025014" evidence="2">
    <location>
        <begin position="18"/>
        <end position="722"/>
    </location>
</feature>
<dbReference type="SUPFAM" id="SSF48056">
    <property type="entry name" value="Di-copper centre-containing domain"/>
    <property type="match status" value="1"/>
</dbReference>
<dbReference type="Pfam" id="PF00372">
    <property type="entry name" value="Hemocyanin_M"/>
    <property type="match status" value="1"/>
</dbReference>
<dbReference type="Pfam" id="PF03723">
    <property type="entry name" value="Hemocyanin_C"/>
    <property type="match status" value="1"/>
</dbReference>
<comment type="caution">
    <text evidence="6">The sequence shown here is derived from an EMBL/GenBank/DDBJ whole genome shotgun (WGS) entry which is preliminary data.</text>
</comment>
<accession>A0AAW1V7D9</accession>
<dbReference type="Gene3D" id="1.10.1280.10">
    <property type="entry name" value="Di-copper center containing domain from catechol oxidase"/>
    <property type="match status" value="1"/>
</dbReference>
<keyword evidence="2" id="KW-0732">Signal</keyword>
<evidence type="ECO:0000313" key="6">
    <source>
        <dbReference type="EMBL" id="KAK9887819.1"/>
    </source>
</evidence>
<gene>
    <name evidence="6" type="ORF">WA026_000134</name>
</gene>
<dbReference type="InterPro" id="IPR014756">
    <property type="entry name" value="Ig_E-set"/>
</dbReference>
<keyword evidence="7" id="KW-1185">Reference proteome</keyword>
<dbReference type="InterPro" id="IPR008922">
    <property type="entry name" value="Di-copper_centre_dom_sf"/>
</dbReference>